<keyword evidence="2" id="KW-1185">Reference proteome</keyword>
<evidence type="ECO:0000313" key="2">
    <source>
        <dbReference type="Proteomes" id="UP000184444"/>
    </source>
</evidence>
<dbReference type="EMBL" id="FRCK01000009">
    <property type="protein sequence ID" value="SHM44065.1"/>
    <property type="molecule type" value="Genomic_DNA"/>
</dbReference>
<organism evidence="1 2">
    <name type="scientific">Paracoccus solventivorans</name>
    <dbReference type="NCBI Taxonomy" id="53463"/>
    <lineage>
        <taxon>Bacteria</taxon>
        <taxon>Pseudomonadati</taxon>
        <taxon>Pseudomonadota</taxon>
        <taxon>Alphaproteobacteria</taxon>
        <taxon>Rhodobacterales</taxon>
        <taxon>Paracoccaceae</taxon>
        <taxon>Paracoccus</taxon>
    </lineage>
</organism>
<gene>
    <name evidence="1" type="ORF">SAMN05444389_109110</name>
</gene>
<dbReference type="RefSeq" id="WP_073067790.1">
    <property type="nucleotide sequence ID" value="NZ_FRCK01000009.1"/>
</dbReference>
<sequence length="155" mass="17168">MDSFTRFIPDGNELDAGAIGAAGLAALPFPEWASPDDIVAVGRLAGAERAELWSCQHQQEPHHLAGLSLDDAGRQSFDLGYAHVLVAFESAETYVWQPLDHEFFVVFAPPPILETIRSAGLFPHDFHAYAREDYFRGARSDYLVTMESRYTVVPS</sequence>
<evidence type="ECO:0000313" key="1">
    <source>
        <dbReference type="EMBL" id="SHM44065.1"/>
    </source>
</evidence>
<dbReference type="Proteomes" id="UP000184444">
    <property type="component" value="Unassembled WGS sequence"/>
</dbReference>
<reference evidence="2" key="1">
    <citation type="submission" date="2016-11" db="EMBL/GenBank/DDBJ databases">
        <authorList>
            <person name="Varghese N."/>
            <person name="Submissions S."/>
        </authorList>
    </citation>
    <scope>NUCLEOTIDE SEQUENCE [LARGE SCALE GENOMIC DNA]</scope>
    <source>
        <strain evidence="2">DSM 6637</strain>
    </source>
</reference>
<dbReference type="OrthoDB" id="7861378at2"/>
<dbReference type="AlphaFoldDB" id="A0A1M7ITP3"/>
<protein>
    <submittedName>
        <fullName evidence="1">Uncharacterized protein</fullName>
    </submittedName>
</protein>
<name>A0A1M7ITP3_9RHOB</name>
<accession>A0A1M7ITP3</accession>
<proteinExistence type="predicted"/>